<dbReference type="Gene3D" id="3.40.50.450">
    <property type="match status" value="1"/>
</dbReference>
<dbReference type="PANTHER" id="PTHR31223:SF70">
    <property type="entry name" value="LOG FAMILY PROTEIN YJL055W"/>
    <property type="match status" value="1"/>
</dbReference>
<dbReference type="GO" id="GO:0009691">
    <property type="term" value="P:cytokinin biosynthetic process"/>
    <property type="evidence" value="ECO:0007669"/>
    <property type="project" value="UniProtKB-UniRule"/>
</dbReference>
<dbReference type="OrthoDB" id="9801098at2"/>
<dbReference type="NCBIfam" id="TIGR00730">
    <property type="entry name" value="Rossman fold protein, TIGR00730 family"/>
    <property type="match status" value="1"/>
</dbReference>
<dbReference type="EC" id="3.2.2.n1" evidence="3"/>
<dbReference type="InterPro" id="IPR031100">
    <property type="entry name" value="LOG_fam"/>
</dbReference>
<dbReference type="PANTHER" id="PTHR31223">
    <property type="entry name" value="LOG FAMILY PROTEIN YJL055W"/>
    <property type="match status" value="1"/>
</dbReference>
<accession>A0A5C8NW85</accession>
<dbReference type="EMBL" id="VDUY01000004">
    <property type="protein sequence ID" value="TXL65403.1"/>
    <property type="molecule type" value="Genomic_DNA"/>
</dbReference>
<dbReference type="SUPFAM" id="SSF102405">
    <property type="entry name" value="MCP/YpsA-like"/>
    <property type="match status" value="1"/>
</dbReference>
<comment type="caution">
    <text evidence="4">The sequence shown here is derived from an EMBL/GenBank/DDBJ whole genome shotgun (WGS) entry which is preliminary data.</text>
</comment>
<dbReference type="RefSeq" id="WP_147704598.1">
    <property type="nucleotide sequence ID" value="NZ_VDUY01000004.1"/>
</dbReference>
<dbReference type="GO" id="GO:0008714">
    <property type="term" value="F:AMP nucleosidase activity"/>
    <property type="evidence" value="ECO:0007669"/>
    <property type="project" value="UniProtKB-EC"/>
</dbReference>
<reference evidence="4 5" key="1">
    <citation type="submission" date="2019-06" db="EMBL/GenBank/DDBJ databases">
        <title>Quisquiliibacterium sp. nov., isolated from a maize field.</title>
        <authorList>
            <person name="Lin S.-Y."/>
            <person name="Tsai C.-F."/>
            <person name="Young C.-C."/>
        </authorList>
    </citation>
    <scope>NUCLEOTIDE SEQUENCE [LARGE SCALE GENOMIC DNA]</scope>
    <source>
        <strain evidence="4 5">CC-CFT501</strain>
    </source>
</reference>
<proteinExistence type="inferred from homology"/>
<comment type="similarity">
    <text evidence="2 3">Belongs to the LOG family.</text>
</comment>
<dbReference type="InterPro" id="IPR005269">
    <property type="entry name" value="LOG"/>
</dbReference>
<keyword evidence="5" id="KW-1185">Reference proteome</keyword>
<organism evidence="4 5">
    <name type="scientific">Zeimonas arvi</name>
    <dbReference type="NCBI Taxonomy" id="2498847"/>
    <lineage>
        <taxon>Bacteria</taxon>
        <taxon>Pseudomonadati</taxon>
        <taxon>Pseudomonadota</taxon>
        <taxon>Betaproteobacteria</taxon>
        <taxon>Burkholderiales</taxon>
        <taxon>Burkholderiaceae</taxon>
        <taxon>Zeimonas</taxon>
    </lineage>
</organism>
<comment type="catalytic activity">
    <reaction evidence="1">
        <text>AMP + H2O = D-ribose 5-phosphate + adenine</text>
        <dbReference type="Rhea" id="RHEA:20129"/>
        <dbReference type="ChEBI" id="CHEBI:15377"/>
        <dbReference type="ChEBI" id="CHEBI:16708"/>
        <dbReference type="ChEBI" id="CHEBI:78346"/>
        <dbReference type="ChEBI" id="CHEBI:456215"/>
        <dbReference type="EC" id="3.2.2.4"/>
    </reaction>
</comment>
<name>A0A5C8NW85_9BURK</name>
<evidence type="ECO:0000313" key="4">
    <source>
        <dbReference type="EMBL" id="TXL65403.1"/>
    </source>
</evidence>
<protein>
    <recommendedName>
        <fullName evidence="3">Cytokinin riboside 5'-monophosphate phosphoribohydrolase</fullName>
        <ecNumber evidence="3">3.2.2.n1</ecNumber>
    </recommendedName>
</protein>
<sequence>MAESCAAPGATPAICVFCGAKPGFDPRWVEGARAVGRAIAGRGWRLVYGGGRVGLMGELADAALAAGGEVVGIIPQALLAREVGHRGLTRLEVVPDMAVRKVRMVELSDAFLALPGGLGTLDELFEVLTLRQTRYHAKPMGLLNQAGYWDPLLGACRGMVEAGFVTAADLDCLAVDADIERLLDAMVR</sequence>
<dbReference type="AlphaFoldDB" id="A0A5C8NW85"/>
<evidence type="ECO:0000256" key="1">
    <source>
        <dbReference type="ARBA" id="ARBA00000274"/>
    </source>
</evidence>
<gene>
    <name evidence="4" type="ORF">FHP08_11510</name>
</gene>
<dbReference type="GO" id="GO:0005829">
    <property type="term" value="C:cytosol"/>
    <property type="evidence" value="ECO:0007669"/>
    <property type="project" value="TreeGrafter"/>
</dbReference>
<evidence type="ECO:0000256" key="2">
    <source>
        <dbReference type="ARBA" id="ARBA00006763"/>
    </source>
</evidence>
<evidence type="ECO:0000256" key="3">
    <source>
        <dbReference type="RuleBase" id="RU363015"/>
    </source>
</evidence>
<dbReference type="Pfam" id="PF03641">
    <property type="entry name" value="Lysine_decarbox"/>
    <property type="match status" value="1"/>
</dbReference>
<keyword evidence="3" id="KW-0378">Hydrolase</keyword>
<keyword evidence="3" id="KW-0203">Cytokinin biosynthesis</keyword>
<evidence type="ECO:0000313" key="5">
    <source>
        <dbReference type="Proteomes" id="UP000321548"/>
    </source>
</evidence>
<dbReference type="Proteomes" id="UP000321548">
    <property type="component" value="Unassembled WGS sequence"/>
</dbReference>